<keyword evidence="1 7" id="KW-0547">Nucleotide-binding</keyword>
<feature type="region of interest" description="Disordered" evidence="8">
    <location>
        <begin position="148"/>
        <end position="205"/>
    </location>
</feature>
<dbReference type="PROSITE" id="PS51084">
    <property type="entry name" value="HIT_2"/>
    <property type="match status" value="1"/>
</dbReference>
<dbReference type="InterPro" id="IPR019808">
    <property type="entry name" value="Histidine_triad_CS"/>
</dbReference>
<gene>
    <name evidence="10" type="ORF">RHTO0S_02e11716g</name>
</gene>
<dbReference type="PROSITE" id="PS00892">
    <property type="entry name" value="HIT_1"/>
    <property type="match status" value="1"/>
</dbReference>
<evidence type="ECO:0000256" key="4">
    <source>
        <dbReference type="PIRSR" id="PIRSR639383-2"/>
    </source>
</evidence>
<dbReference type="GO" id="GO:0047710">
    <property type="term" value="F:bis(5'-adenosyl)-triphosphatase activity"/>
    <property type="evidence" value="ECO:0007669"/>
    <property type="project" value="UniProtKB-UniRule"/>
</dbReference>
<dbReference type="EMBL" id="LK052937">
    <property type="protein sequence ID" value="CDR37185.1"/>
    <property type="molecule type" value="Genomic_DNA"/>
</dbReference>
<dbReference type="CDD" id="cd01275">
    <property type="entry name" value="FHIT"/>
    <property type="match status" value="1"/>
</dbReference>
<evidence type="ECO:0000256" key="5">
    <source>
        <dbReference type="PIRSR" id="PIRSR639383-3"/>
    </source>
</evidence>
<dbReference type="InterPro" id="IPR051884">
    <property type="entry name" value="Bis(5'-adenosyl)-TPase_reg"/>
</dbReference>
<feature type="active site" description="Tele-AMP-histidine intermediate" evidence="3">
    <location>
        <position position="99"/>
    </location>
</feature>
<evidence type="ECO:0000256" key="7">
    <source>
        <dbReference type="RuleBase" id="RU366076"/>
    </source>
</evidence>
<evidence type="ECO:0000313" key="10">
    <source>
        <dbReference type="EMBL" id="CDR37185.1"/>
    </source>
</evidence>
<feature type="binding site" evidence="4">
    <location>
        <position position="30"/>
    </location>
    <ligand>
        <name>substrate</name>
    </ligand>
</feature>
<dbReference type="EC" id="3.6.1.29" evidence="7"/>
<dbReference type="PANTHER" id="PTHR46243">
    <property type="entry name" value="BIS(5'-ADENOSYL)-TRIPHOSPHATASE"/>
    <property type="match status" value="1"/>
</dbReference>
<dbReference type="InterPro" id="IPR011146">
    <property type="entry name" value="HIT-like"/>
</dbReference>
<comment type="cofactor">
    <cofactor evidence="7">
        <name>Mn(2+)</name>
        <dbReference type="ChEBI" id="CHEBI:29035"/>
    </cofactor>
</comment>
<evidence type="ECO:0000256" key="6">
    <source>
        <dbReference type="PROSITE-ProRule" id="PRU00464"/>
    </source>
</evidence>
<evidence type="ECO:0000256" key="3">
    <source>
        <dbReference type="PIRSR" id="PIRSR639383-1"/>
    </source>
</evidence>
<feature type="binding site" evidence="4">
    <location>
        <position position="86"/>
    </location>
    <ligand>
        <name>substrate</name>
    </ligand>
</feature>
<dbReference type="InterPro" id="IPR036265">
    <property type="entry name" value="HIT-like_sf"/>
</dbReference>
<evidence type="ECO:0000259" key="9">
    <source>
        <dbReference type="PROSITE" id="PS51084"/>
    </source>
</evidence>
<dbReference type="SUPFAM" id="SSF54197">
    <property type="entry name" value="HIT-like"/>
    <property type="match status" value="1"/>
</dbReference>
<dbReference type="OrthoDB" id="680339at2759"/>
<feature type="domain" description="HIT" evidence="9">
    <location>
        <begin position="5"/>
        <end position="112"/>
    </location>
</feature>
<keyword evidence="2 7" id="KW-0378">Hydrolase</keyword>
<accession>A0A061AHY0</accession>
<feature type="binding site" evidence="4">
    <location>
        <position position="101"/>
    </location>
    <ligand>
        <name>substrate</name>
    </ligand>
</feature>
<dbReference type="PANTHER" id="PTHR46243:SF1">
    <property type="entry name" value="BIS(5'-ADENOSYL)-TRIPHOSPHATASE"/>
    <property type="match status" value="1"/>
</dbReference>
<feature type="binding site" evidence="4">
    <location>
        <begin position="92"/>
        <end position="95"/>
    </location>
    <ligand>
        <name>substrate</name>
    </ligand>
</feature>
<feature type="short sequence motif" description="Histidine triad motif" evidence="6">
    <location>
        <begin position="97"/>
        <end position="101"/>
    </location>
</feature>
<evidence type="ECO:0000256" key="1">
    <source>
        <dbReference type="ARBA" id="ARBA00022741"/>
    </source>
</evidence>
<evidence type="ECO:0000256" key="2">
    <source>
        <dbReference type="ARBA" id="ARBA00022801"/>
    </source>
</evidence>
<dbReference type="GO" id="GO:0000166">
    <property type="term" value="F:nucleotide binding"/>
    <property type="evidence" value="ECO:0007669"/>
    <property type="project" value="UniProtKB-KW"/>
</dbReference>
<feature type="site" description="Important for induction of apoptosis" evidence="5">
    <location>
        <position position="117"/>
    </location>
</feature>
<organism evidence="10">
    <name type="scientific">Rhodotorula toruloides</name>
    <name type="common">Yeast</name>
    <name type="synonym">Rhodosporidium toruloides</name>
    <dbReference type="NCBI Taxonomy" id="5286"/>
    <lineage>
        <taxon>Eukaryota</taxon>
        <taxon>Fungi</taxon>
        <taxon>Dikarya</taxon>
        <taxon>Basidiomycota</taxon>
        <taxon>Pucciniomycotina</taxon>
        <taxon>Microbotryomycetes</taxon>
        <taxon>Sporidiobolales</taxon>
        <taxon>Sporidiobolaceae</taxon>
        <taxon>Rhodotorula</taxon>
    </lineage>
</organism>
<reference evidence="10" key="1">
    <citation type="journal article" date="2014" name="Genome Announc.">
        <title>Draft genome sequence of Rhodosporidium toruloides CECT1137, an oleaginous yeast of biotechnological interest.</title>
        <authorList>
            <person name="Morin N."/>
            <person name="Calcas X."/>
            <person name="Devillers H."/>
            <person name="Durrens P."/>
            <person name="Sherman D.J."/>
            <person name="Nicaud J.-M."/>
            <person name="Neuveglise C."/>
        </authorList>
    </citation>
    <scope>NUCLEOTIDE SEQUENCE</scope>
    <source>
        <strain evidence="10">CECT1137</strain>
    </source>
</reference>
<dbReference type="AlphaFoldDB" id="A0A061AHY0"/>
<comment type="catalytic activity">
    <reaction evidence="7">
        <text>P(1),P(3)-bis(5'-adenosyl) triphosphate + H2O = AMP + ADP + 2 H(+)</text>
        <dbReference type="Rhea" id="RHEA:13893"/>
        <dbReference type="ChEBI" id="CHEBI:15377"/>
        <dbReference type="ChEBI" id="CHEBI:15378"/>
        <dbReference type="ChEBI" id="CHEBI:58529"/>
        <dbReference type="ChEBI" id="CHEBI:456215"/>
        <dbReference type="ChEBI" id="CHEBI:456216"/>
        <dbReference type="EC" id="3.6.1.29"/>
    </reaction>
</comment>
<dbReference type="Gene3D" id="3.30.428.10">
    <property type="entry name" value="HIT-like"/>
    <property type="match status" value="1"/>
</dbReference>
<evidence type="ECO:0000256" key="8">
    <source>
        <dbReference type="SAM" id="MobiDB-lite"/>
    </source>
</evidence>
<protein>
    <recommendedName>
        <fullName evidence="7">Bis(5'-adenosyl)-triphosphatase</fullName>
        <ecNumber evidence="7">3.6.1.29</ecNumber>
    </recommendedName>
</protein>
<proteinExistence type="predicted"/>
<dbReference type="InterPro" id="IPR039383">
    <property type="entry name" value="FHIT"/>
</dbReference>
<dbReference type="Pfam" id="PF01230">
    <property type="entry name" value="HIT"/>
    <property type="match status" value="1"/>
</dbReference>
<sequence length="205" mass="23280">MASLSTLRFASFRVAHQVFFQSALSYGLVNLKPLVPGHVLVVPRRVTPRFRDLTPEEVTDLFQSVHQISRVIEQEYSAQALNIALQDGPLAGQSVPHVHVHIIPRRAKDFEPLDEMYNALDAKNLSQDFAEAYASRPTRGERKAFEAELRERERGNVESPFSGIEGERKPRAREEMQREAERLTGLFPEANRAVFGQGEEERAEQ</sequence>
<name>A0A061AHY0_RHOTO</name>
<feature type="compositionally biased region" description="Basic and acidic residues" evidence="8">
    <location>
        <begin position="165"/>
        <end position="182"/>
    </location>
</feature>